<protein>
    <submittedName>
        <fullName evidence="1">Jg8485 protein</fullName>
    </submittedName>
</protein>
<organism evidence="1 2">
    <name type="scientific">Pararge aegeria aegeria</name>
    <dbReference type="NCBI Taxonomy" id="348720"/>
    <lineage>
        <taxon>Eukaryota</taxon>
        <taxon>Metazoa</taxon>
        <taxon>Ecdysozoa</taxon>
        <taxon>Arthropoda</taxon>
        <taxon>Hexapoda</taxon>
        <taxon>Insecta</taxon>
        <taxon>Pterygota</taxon>
        <taxon>Neoptera</taxon>
        <taxon>Endopterygota</taxon>
        <taxon>Lepidoptera</taxon>
        <taxon>Glossata</taxon>
        <taxon>Ditrysia</taxon>
        <taxon>Papilionoidea</taxon>
        <taxon>Nymphalidae</taxon>
        <taxon>Satyrinae</taxon>
        <taxon>Satyrini</taxon>
        <taxon>Parargina</taxon>
        <taxon>Pararge</taxon>
    </lineage>
</organism>
<dbReference type="PANTHER" id="PTHR47027:SF20">
    <property type="entry name" value="REVERSE TRANSCRIPTASE-LIKE PROTEIN WITH RNA-DIRECTED DNA POLYMERASE DOMAIN"/>
    <property type="match status" value="1"/>
</dbReference>
<dbReference type="Proteomes" id="UP000838756">
    <property type="component" value="Unassembled WGS sequence"/>
</dbReference>
<dbReference type="AlphaFoldDB" id="A0A8S4RVJ1"/>
<dbReference type="OrthoDB" id="407509at2759"/>
<accession>A0A8S4RVJ1</accession>
<sequence>MEGRNLYSTITPEPTTYRGRDPRAKLVRRRTEDLPDISLYEISNTLKHMKNEKSSGQDQIPIELVKCGGKPVPESLKHLQAMMEELHTVCTAVGLKMNINKMKVMCRDNIAHITVHGCQVKCVSEYVYLGQTITLSKEGDIPLCLKRKVFDQCVLPTMTYGAETWTLTKKVVHRLKVAQRAMERAMLGLSLLDKIPNVEIRNRTGITDIVQRAAALKWNWAGHICRREDGRWSRVILDWQPRTGHRSIGRPPARWRDDIVKAVGKNWMQLTSNRPRWRANEEALVQQWTEIG</sequence>
<name>A0A8S4RVJ1_9NEOP</name>
<evidence type="ECO:0000313" key="2">
    <source>
        <dbReference type="Proteomes" id="UP000838756"/>
    </source>
</evidence>
<dbReference type="PANTHER" id="PTHR47027">
    <property type="entry name" value="REVERSE TRANSCRIPTASE DOMAIN-CONTAINING PROTEIN"/>
    <property type="match status" value="1"/>
</dbReference>
<dbReference type="EMBL" id="CAKXAJ010025670">
    <property type="protein sequence ID" value="CAH2242667.1"/>
    <property type="molecule type" value="Genomic_DNA"/>
</dbReference>
<gene>
    <name evidence="1" type="primary">jg8485</name>
    <name evidence="1" type="ORF">PAEG_LOCUS18907</name>
</gene>
<comment type="caution">
    <text evidence="1">The sequence shown here is derived from an EMBL/GenBank/DDBJ whole genome shotgun (WGS) entry which is preliminary data.</text>
</comment>
<keyword evidence="2" id="KW-1185">Reference proteome</keyword>
<reference evidence="1" key="1">
    <citation type="submission" date="2022-03" db="EMBL/GenBank/DDBJ databases">
        <authorList>
            <person name="Lindestad O."/>
        </authorList>
    </citation>
    <scope>NUCLEOTIDE SEQUENCE</scope>
</reference>
<proteinExistence type="predicted"/>
<evidence type="ECO:0000313" key="1">
    <source>
        <dbReference type="EMBL" id="CAH2242667.1"/>
    </source>
</evidence>